<name>A0A838CQ99_9BACI</name>
<dbReference type="Proteomes" id="UP000571017">
    <property type="component" value="Unassembled WGS sequence"/>
</dbReference>
<feature type="transmembrane region" description="Helical" evidence="5">
    <location>
        <begin position="70"/>
        <end position="93"/>
    </location>
</feature>
<dbReference type="AlphaFoldDB" id="A0A838CQ99"/>
<evidence type="ECO:0008006" key="8">
    <source>
        <dbReference type="Google" id="ProtNLM"/>
    </source>
</evidence>
<dbReference type="Gene3D" id="1.20.120.1630">
    <property type="match status" value="1"/>
</dbReference>
<feature type="transmembrane region" description="Helical" evidence="5">
    <location>
        <begin position="6"/>
        <end position="23"/>
    </location>
</feature>
<gene>
    <name evidence="6" type="ORF">H0266_03330</name>
</gene>
<dbReference type="GO" id="GO:0004671">
    <property type="term" value="F:protein C-terminal S-isoprenylcysteine carboxyl O-methyltransferase activity"/>
    <property type="evidence" value="ECO:0007669"/>
    <property type="project" value="InterPro"/>
</dbReference>
<sequence>MEPLVIGLFIFLVIQRLSELAIASSNKKWMLARGGKETGEGHYFLFILLHSLFFVSIAAEYFWTPFQLTWSFWVALVAFILLQVMRIWCIATLGRRWNTRIIILPDEEPIQKGIYRFMSHPNYVIVFFELLVIPVLFHAYLTAVIFPILHVLVLTVRVPAEERALKERM</sequence>
<evidence type="ECO:0000256" key="3">
    <source>
        <dbReference type="ARBA" id="ARBA00022989"/>
    </source>
</evidence>
<dbReference type="GO" id="GO:0016020">
    <property type="term" value="C:membrane"/>
    <property type="evidence" value="ECO:0007669"/>
    <property type="project" value="UniProtKB-SubCell"/>
</dbReference>
<keyword evidence="3 5" id="KW-1133">Transmembrane helix</keyword>
<comment type="caution">
    <text evidence="6">The sequence shown here is derived from an EMBL/GenBank/DDBJ whole genome shotgun (WGS) entry which is preliminary data.</text>
</comment>
<feature type="transmembrane region" description="Helical" evidence="5">
    <location>
        <begin position="43"/>
        <end position="64"/>
    </location>
</feature>
<dbReference type="Pfam" id="PF04140">
    <property type="entry name" value="ICMT"/>
    <property type="match status" value="1"/>
</dbReference>
<organism evidence="6 7">
    <name type="scientific">Halobacillus locisalis</name>
    <dbReference type="NCBI Taxonomy" id="220753"/>
    <lineage>
        <taxon>Bacteria</taxon>
        <taxon>Bacillati</taxon>
        <taxon>Bacillota</taxon>
        <taxon>Bacilli</taxon>
        <taxon>Bacillales</taxon>
        <taxon>Bacillaceae</taxon>
        <taxon>Halobacillus</taxon>
    </lineage>
</organism>
<dbReference type="EMBL" id="JACEFG010000001">
    <property type="protein sequence ID" value="MBA2173925.1"/>
    <property type="molecule type" value="Genomic_DNA"/>
</dbReference>
<keyword evidence="7" id="KW-1185">Reference proteome</keyword>
<proteinExistence type="predicted"/>
<reference evidence="6 7" key="1">
    <citation type="journal article" date="2004" name="Extremophiles">
        <title>Halobacillus locisalis sp. nov., a halophilic bacterium isolated from a marine solar saltern of the Yellow Sea in Korea.</title>
        <authorList>
            <person name="Yoon J.H."/>
            <person name="Kang K.H."/>
            <person name="Oh T.K."/>
            <person name="Park Y.H."/>
        </authorList>
    </citation>
    <scope>NUCLEOTIDE SEQUENCE [LARGE SCALE GENOMIC DNA]</scope>
    <source>
        <strain evidence="6 7">KCTC 3788</strain>
    </source>
</reference>
<evidence type="ECO:0000256" key="4">
    <source>
        <dbReference type="ARBA" id="ARBA00023136"/>
    </source>
</evidence>
<keyword evidence="4 5" id="KW-0472">Membrane</keyword>
<protein>
    <recommendedName>
        <fullName evidence="8">15-methylpalmitoyl-4-hydroxy-2-pyrone 4-O-methyltransferase</fullName>
    </recommendedName>
</protein>
<dbReference type="RefSeq" id="WP_181470953.1">
    <property type="nucleotide sequence ID" value="NZ_JACEFG010000001.1"/>
</dbReference>
<dbReference type="InterPro" id="IPR007269">
    <property type="entry name" value="ICMT_MeTrfase"/>
</dbReference>
<comment type="subcellular location">
    <subcellularLocation>
        <location evidence="1">Membrane</location>
        <topology evidence="1">Multi-pass membrane protein</topology>
    </subcellularLocation>
</comment>
<evidence type="ECO:0000256" key="2">
    <source>
        <dbReference type="ARBA" id="ARBA00022692"/>
    </source>
</evidence>
<accession>A0A838CQ99</accession>
<keyword evidence="2 5" id="KW-0812">Transmembrane</keyword>
<evidence type="ECO:0000313" key="7">
    <source>
        <dbReference type="Proteomes" id="UP000571017"/>
    </source>
</evidence>
<evidence type="ECO:0000256" key="5">
    <source>
        <dbReference type="SAM" id="Phobius"/>
    </source>
</evidence>
<evidence type="ECO:0000256" key="1">
    <source>
        <dbReference type="ARBA" id="ARBA00004141"/>
    </source>
</evidence>
<evidence type="ECO:0000313" key="6">
    <source>
        <dbReference type="EMBL" id="MBA2173925.1"/>
    </source>
</evidence>